<evidence type="ECO:0000259" key="9">
    <source>
        <dbReference type="SMART" id="SM00482"/>
    </source>
</evidence>
<reference evidence="10" key="1">
    <citation type="submission" date="2012-11" db="EMBL/GenBank/DDBJ databases">
        <title>Dependencies among metagenomic species, viruses, plasmids and units of genetic variation.</title>
        <authorList>
            <person name="Nielsen H.B."/>
            <person name="Almeida M."/>
            <person name="Juncker A.S."/>
            <person name="Rasmussen S."/>
            <person name="Li J."/>
            <person name="Sunagawa S."/>
            <person name="Plichta D."/>
            <person name="Gautier L."/>
            <person name="Le Chatelier E."/>
            <person name="Peletier E."/>
            <person name="Bonde I."/>
            <person name="Nielsen T."/>
            <person name="Manichanh C."/>
            <person name="Arumugam M."/>
            <person name="Batto J."/>
            <person name="Santos M.B.Q.D."/>
            <person name="Blom N."/>
            <person name="Borruel N."/>
            <person name="Burgdorf K.S."/>
            <person name="Boumezbeur F."/>
            <person name="Casellas F."/>
            <person name="Dore J."/>
            <person name="Guarner F."/>
            <person name="Hansen T."/>
            <person name="Hildebrand F."/>
            <person name="Kaas R.S."/>
            <person name="Kennedy S."/>
            <person name="Kristiansen K."/>
            <person name="Kultima J.R."/>
            <person name="Leonard P."/>
            <person name="Levenez F."/>
            <person name="Lund O."/>
            <person name="Moumen B."/>
            <person name="Le Paslier D."/>
            <person name="Pons N."/>
            <person name="Pedersen O."/>
            <person name="Prifti E."/>
            <person name="Qin J."/>
            <person name="Raes J."/>
            <person name="Tap J."/>
            <person name="Tims S."/>
            <person name="Ussery D.W."/>
            <person name="Yamada T."/>
            <person name="MetaHit consortium"/>
            <person name="Renault P."/>
            <person name="Sicheritz-Ponten T."/>
            <person name="Bork P."/>
            <person name="Wang J."/>
            <person name="Brunak S."/>
            <person name="Ehrlich S.D."/>
        </authorList>
    </citation>
    <scope>NUCLEOTIDE SEQUENCE [LARGE SCALE GENOMIC DNA]</scope>
</reference>
<proteinExistence type="inferred from homology"/>
<evidence type="ECO:0000256" key="2">
    <source>
        <dbReference type="ARBA" id="ARBA00012417"/>
    </source>
</evidence>
<dbReference type="SUPFAM" id="SSF56672">
    <property type="entry name" value="DNA/RNA polymerases"/>
    <property type="match status" value="1"/>
</dbReference>
<dbReference type="GO" id="GO:0003677">
    <property type="term" value="F:DNA binding"/>
    <property type="evidence" value="ECO:0007669"/>
    <property type="project" value="UniProtKB-KW"/>
</dbReference>
<dbReference type="eggNOG" id="COG0749">
    <property type="taxonomic scope" value="Bacteria"/>
</dbReference>
<evidence type="ECO:0000256" key="5">
    <source>
        <dbReference type="ARBA" id="ARBA00022705"/>
    </source>
</evidence>
<evidence type="ECO:0000256" key="8">
    <source>
        <dbReference type="ARBA" id="ARBA00049244"/>
    </source>
</evidence>
<keyword evidence="5" id="KW-0235">DNA replication</keyword>
<gene>
    <name evidence="10" type="ORF">BN533_00799</name>
</gene>
<accession>R6IGJ2</accession>
<dbReference type="PANTHER" id="PTHR10133">
    <property type="entry name" value="DNA POLYMERASE I"/>
    <property type="match status" value="1"/>
</dbReference>
<dbReference type="GO" id="GO:0003887">
    <property type="term" value="F:DNA-directed DNA polymerase activity"/>
    <property type="evidence" value="ECO:0007669"/>
    <property type="project" value="UniProtKB-KW"/>
</dbReference>
<dbReference type="PROSITE" id="PS00447">
    <property type="entry name" value="DNA_POLYMERASE_A"/>
    <property type="match status" value="1"/>
</dbReference>
<dbReference type="InterPro" id="IPR002298">
    <property type="entry name" value="DNA_polymerase_A"/>
</dbReference>
<sequence length="651" mass="73312">MTRLSIDLETYSSRDIKKVGTYAYVDAPDFEILLFGFAFDEDPVQVIDLAQGEKLPADVLRALFSPDVLKTAYNANFEMTCLSKYFKKKLNAGQWSCTSVLALTLGLPGYLAGVAQALNFPDDKQKMSIGRRLIEYFCKPCKPTKTNGGRLRNLPQHDGKKWELFKQYCGQDVEVERTILNKLDRFRPNEKEQRLWELDQKIVSAGILIDRVLVENAIKCDEQIKKDAMQQLKDITGLDNPNSVDQIKSWLEFATGVRVPSLTKSVAQEMLQSDLPVNIKRVLELKLLISKTSVKKYSAMIVAACSDDRIRGLLQFYGANRTGRWAGRVVQVHNLPQNHLPDLDDARNLVRNGDFDMLDMLYPNVSDVLSQLIRTALIASPGRTFIVADFSAIEARIIAWLAGERWRQEVFATTGKIYEASAAKMFHVPIEEVTKGSTLRQKGKVAELALGYQGGVGALKQMGADKMGLADDELTDIVTKWRKASPKIVQFWWDVEAAAKEAIGKRTTVQYRHGIAFQFEAGMLFIRLPSGRRIAYAKPRLEDNSMGRTSITYLGVNQNNKSWCRLETYGGKLVENIVQATARDCLAEAMLKLDAAGYKILMHVHDEVIIEAEPVAGELERVIKIMSENVSWNRGLKLDADGYTTPYYRKD</sequence>
<dbReference type="InterPro" id="IPR043502">
    <property type="entry name" value="DNA/RNA_pol_sf"/>
</dbReference>
<dbReference type="InterPro" id="IPR001098">
    <property type="entry name" value="DNA-dir_DNA_pol_A_palm_dom"/>
</dbReference>
<comment type="catalytic activity">
    <reaction evidence="8">
        <text>DNA(n) + a 2'-deoxyribonucleoside 5'-triphosphate = DNA(n+1) + diphosphate</text>
        <dbReference type="Rhea" id="RHEA:22508"/>
        <dbReference type="Rhea" id="RHEA-COMP:17339"/>
        <dbReference type="Rhea" id="RHEA-COMP:17340"/>
        <dbReference type="ChEBI" id="CHEBI:33019"/>
        <dbReference type="ChEBI" id="CHEBI:61560"/>
        <dbReference type="ChEBI" id="CHEBI:173112"/>
        <dbReference type="EC" id="2.7.7.7"/>
    </reaction>
</comment>
<dbReference type="GO" id="GO:0006302">
    <property type="term" value="P:double-strand break repair"/>
    <property type="evidence" value="ECO:0007669"/>
    <property type="project" value="TreeGrafter"/>
</dbReference>
<dbReference type="PANTHER" id="PTHR10133:SF27">
    <property type="entry name" value="DNA POLYMERASE NU"/>
    <property type="match status" value="1"/>
</dbReference>
<feature type="domain" description="DNA-directed DNA polymerase family A palm" evidence="9">
    <location>
        <begin position="370"/>
        <end position="616"/>
    </location>
</feature>
<evidence type="ECO:0000256" key="6">
    <source>
        <dbReference type="ARBA" id="ARBA00022932"/>
    </source>
</evidence>
<dbReference type="GO" id="GO:0006261">
    <property type="term" value="P:DNA-templated DNA replication"/>
    <property type="evidence" value="ECO:0007669"/>
    <property type="project" value="InterPro"/>
</dbReference>
<dbReference type="RefSeq" id="WP_021717701.1">
    <property type="nucleotide sequence ID" value="NZ_FR885222.1"/>
</dbReference>
<dbReference type="SMART" id="SM00482">
    <property type="entry name" value="POLAc"/>
    <property type="match status" value="1"/>
</dbReference>
<dbReference type="InterPro" id="IPR012337">
    <property type="entry name" value="RNaseH-like_sf"/>
</dbReference>
<dbReference type="STRING" id="1262914.BN533_00799"/>
<dbReference type="EC" id="2.7.7.7" evidence="2"/>
<keyword evidence="3" id="KW-0808">Transferase</keyword>
<dbReference type="AlphaFoldDB" id="R6IGJ2"/>
<keyword evidence="6 10" id="KW-0239">DNA-directed DNA polymerase</keyword>
<comment type="caution">
    <text evidence="10">The sequence shown here is derived from an EMBL/GenBank/DDBJ whole genome shotgun (WGS) entry which is preliminary data.</text>
</comment>
<evidence type="ECO:0000256" key="7">
    <source>
        <dbReference type="ARBA" id="ARBA00023125"/>
    </source>
</evidence>
<dbReference type="SUPFAM" id="SSF53098">
    <property type="entry name" value="Ribonuclease H-like"/>
    <property type="match status" value="1"/>
</dbReference>
<keyword evidence="4" id="KW-0548">Nucleotidyltransferase</keyword>
<evidence type="ECO:0000256" key="1">
    <source>
        <dbReference type="ARBA" id="ARBA00007705"/>
    </source>
</evidence>
<dbReference type="HOGENOM" id="CLU_012044_0_0_9"/>
<evidence type="ECO:0000256" key="3">
    <source>
        <dbReference type="ARBA" id="ARBA00022679"/>
    </source>
</evidence>
<dbReference type="InterPro" id="IPR019760">
    <property type="entry name" value="DNA-dir_DNA_pol_A_CS"/>
</dbReference>
<evidence type="ECO:0000313" key="10">
    <source>
        <dbReference type="EMBL" id="CDB45674.1"/>
    </source>
</evidence>
<dbReference type="Gene3D" id="3.30.70.370">
    <property type="match status" value="1"/>
</dbReference>
<keyword evidence="7" id="KW-0238">DNA-binding</keyword>
<dbReference type="Pfam" id="PF00476">
    <property type="entry name" value="DNA_pol_A"/>
    <property type="match status" value="1"/>
</dbReference>
<name>R6IGJ2_9FIRM</name>
<dbReference type="CDD" id="cd08642">
    <property type="entry name" value="DNA_pol_A_pol_I_A"/>
    <property type="match status" value="1"/>
</dbReference>
<dbReference type="EMBL" id="CBDS010000052">
    <property type="protein sequence ID" value="CDB45674.1"/>
    <property type="molecule type" value="Genomic_DNA"/>
</dbReference>
<protein>
    <recommendedName>
        <fullName evidence="2">DNA-directed DNA polymerase</fullName>
        <ecNumber evidence="2">2.7.7.7</ecNumber>
    </recommendedName>
</protein>
<evidence type="ECO:0000256" key="4">
    <source>
        <dbReference type="ARBA" id="ARBA00022695"/>
    </source>
</evidence>
<comment type="similarity">
    <text evidence="1">Belongs to the DNA polymerase type-A family.</text>
</comment>
<dbReference type="Gene3D" id="1.10.150.20">
    <property type="entry name" value="5' to 3' exonuclease, C-terminal subdomain"/>
    <property type="match status" value="1"/>
</dbReference>
<organism evidence="10">
    <name type="scientific">Phascolarctobacterium faecium</name>
    <dbReference type="NCBI Taxonomy" id="33025"/>
    <lineage>
        <taxon>Bacteria</taxon>
        <taxon>Bacillati</taxon>
        <taxon>Bacillota</taxon>
        <taxon>Negativicutes</taxon>
        <taxon>Acidaminococcales</taxon>
        <taxon>Acidaminococcaceae</taxon>
        <taxon>Phascolarctobacterium</taxon>
    </lineage>
</organism>